<feature type="domain" description="Carboxylesterase type B" evidence="4">
    <location>
        <begin position="27"/>
        <end position="514"/>
    </location>
</feature>
<organism evidence="5 6">
    <name type="scientific">Roseiarcus fermentans</name>
    <dbReference type="NCBI Taxonomy" id="1473586"/>
    <lineage>
        <taxon>Bacteria</taxon>
        <taxon>Pseudomonadati</taxon>
        <taxon>Pseudomonadota</taxon>
        <taxon>Alphaproteobacteria</taxon>
        <taxon>Hyphomicrobiales</taxon>
        <taxon>Roseiarcaceae</taxon>
        <taxon>Roseiarcus</taxon>
    </lineage>
</organism>
<keyword evidence="3" id="KW-0732">Signal</keyword>
<dbReference type="AlphaFoldDB" id="A0A366FBD3"/>
<dbReference type="PROSITE" id="PS00941">
    <property type="entry name" value="CARBOXYLESTERASE_B_2"/>
    <property type="match status" value="1"/>
</dbReference>
<dbReference type="GO" id="GO:0016787">
    <property type="term" value="F:hydrolase activity"/>
    <property type="evidence" value="ECO:0007669"/>
    <property type="project" value="UniProtKB-KW"/>
</dbReference>
<dbReference type="InterPro" id="IPR019826">
    <property type="entry name" value="Carboxylesterase_B_AS"/>
</dbReference>
<dbReference type="InterPro" id="IPR002018">
    <property type="entry name" value="CarbesteraseB"/>
</dbReference>
<dbReference type="EMBL" id="QNRK01000015">
    <property type="protein sequence ID" value="RBP11973.1"/>
    <property type="molecule type" value="Genomic_DNA"/>
</dbReference>
<dbReference type="Gene3D" id="3.40.50.1820">
    <property type="entry name" value="alpha/beta hydrolase"/>
    <property type="match status" value="1"/>
</dbReference>
<accession>A0A366FBD3</accession>
<name>A0A366FBD3_9HYPH</name>
<evidence type="ECO:0000313" key="6">
    <source>
        <dbReference type="Proteomes" id="UP000253529"/>
    </source>
</evidence>
<dbReference type="InterPro" id="IPR050309">
    <property type="entry name" value="Type-B_Carboxylest/Lipase"/>
</dbReference>
<evidence type="ECO:0000313" key="5">
    <source>
        <dbReference type="EMBL" id="RBP11973.1"/>
    </source>
</evidence>
<dbReference type="RefSeq" id="WP_113890031.1">
    <property type="nucleotide sequence ID" value="NZ_QNRK01000015.1"/>
</dbReference>
<protein>
    <recommendedName>
        <fullName evidence="3">Carboxylic ester hydrolase</fullName>
        <ecNumber evidence="3">3.1.1.-</ecNumber>
    </recommendedName>
</protein>
<comment type="similarity">
    <text evidence="1 3">Belongs to the type-B carboxylesterase/lipase family.</text>
</comment>
<evidence type="ECO:0000259" key="4">
    <source>
        <dbReference type="Pfam" id="PF00135"/>
    </source>
</evidence>
<keyword evidence="6" id="KW-1185">Reference proteome</keyword>
<dbReference type="EC" id="3.1.1.-" evidence="3"/>
<dbReference type="SUPFAM" id="SSF53474">
    <property type="entry name" value="alpha/beta-Hydrolases"/>
    <property type="match status" value="1"/>
</dbReference>
<dbReference type="Proteomes" id="UP000253529">
    <property type="component" value="Unassembled WGS sequence"/>
</dbReference>
<dbReference type="PANTHER" id="PTHR11559">
    <property type="entry name" value="CARBOXYLESTERASE"/>
    <property type="match status" value="1"/>
</dbReference>
<gene>
    <name evidence="5" type="ORF">DFR50_11580</name>
</gene>
<reference evidence="5 6" key="1">
    <citation type="submission" date="2018-06" db="EMBL/GenBank/DDBJ databases">
        <title>Genomic Encyclopedia of Type Strains, Phase IV (KMG-IV): sequencing the most valuable type-strain genomes for metagenomic binning, comparative biology and taxonomic classification.</title>
        <authorList>
            <person name="Goeker M."/>
        </authorList>
    </citation>
    <scope>NUCLEOTIDE SEQUENCE [LARGE SCALE GENOMIC DNA]</scope>
    <source>
        <strain evidence="5 6">DSM 24875</strain>
    </source>
</reference>
<sequence>MRSLCFALVAAAAALSGQASWAQDPDDLVMRTDSGPVRGFANGGVEGFLGIPYAAPPVGDLRWRPPQPVEGWTGVRDAKAFGAVCAAAASTNGPRSESEDCLFINVWRPSKTAADARLPVYVFIHGGGFINGSSNQADMTSIVEQAGVVGVSFNYRLGALGFFAHPAIAGDSGDFGLMDQQAALRWVQANIAAFGGDPARVTVGGESAGGYSVCAHLTAPGSAGLFAQAMMQSGSCVSVPLAAARANAEEIADRVGCAGPDAAACLRAAPTGKLIDVPYPGVAALPTSGTGMLPLPPHQAVAQGLFQHVAMVIGANRDEGRTFDQGNIGWREADYTKWVRETFGARADRVLAQYPWPRDADPYAGAYLSGGIATDAGLIAGIGGCSSLKLIQEVAKYAPVYAYEFGHRSGPGLTRTHGAYEWGAGHAAELAYLFPSFDNGEPIAPRFNEGERALAASMKAYWSGFVAQGVPRDRNGAAWPVYNAAGQALSLQAGERSFVLSTDMFEREHRCEFWKAE</sequence>
<dbReference type="InterPro" id="IPR019819">
    <property type="entry name" value="Carboxylesterase_B_CS"/>
</dbReference>
<keyword evidence="2 3" id="KW-0378">Hydrolase</keyword>
<evidence type="ECO:0000256" key="1">
    <source>
        <dbReference type="ARBA" id="ARBA00005964"/>
    </source>
</evidence>
<dbReference type="PROSITE" id="PS00122">
    <property type="entry name" value="CARBOXYLESTERASE_B_1"/>
    <property type="match status" value="1"/>
</dbReference>
<proteinExistence type="inferred from homology"/>
<dbReference type="InterPro" id="IPR029058">
    <property type="entry name" value="AB_hydrolase_fold"/>
</dbReference>
<dbReference type="Pfam" id="PF00135">
    <property type="entry name" value="COesterase"/>
    <property type="match status" value="1"/>
</dbReference>
<dbReference type="OrthoDB" id="9775851at2"/>
<comment type="caution">
    <text evidence="5">The sequence shown here is derived from an EMBL/GenBank/DDBJ whole genome shotgun (WGS) entry which is preliminary data.</text>
</comment>
<feature type="signal peptide" evidence="3">
    <location>
        <begin position="1"/>
        <end position="22"/>
    </location>
</feature>
<evidence type="ECO:0000256" key="3">
    <source>
        <dbReference type="RuleBase" id="RU361235"/>
    </source>
</evidence>
<evidence type="ECO:0000256" key="2">
    <source>
        <dbReference type="ARBA" id="ARBA00022801"/>
    </source>
</evidence>
<feature type="chain" id="PRO_5016484198" description="Carboxylic ester hydrolase" evidence="3">
    <location>
        <begin position="23"/>
        <end position="517"/>
    </location>
</feature>